<gene>
    <name evidence="6" type="ORF">WHR41_01892</name>
</gene>
<dbReference type="InterPro" id="IPR050613">
    <property type="entry name" value="Sec_Metabolite_Reg"/>
</dbReference>
<dbReference type="SMART" id="SM00066">
    <property type="entry name" value="GAL4"/>
    <property type="match status" value="1"/>
</dbReference>
<accession>A0AB34KYR5</accession>
<feature type="compositionally biased region" description="Polar residues" evidence="4">
    <location>
        <begin position="478"/>
        <end position="504"/>
    </location>
</feature>
<dbReference type="Proteomes" id="UP000803884">
    <property type="component" value="Unassembled WGS sequence"/>
</dbReference>
<evidence type="ECO:0000313" key="6">
    <source>
        <dbReference type="EMBL" id="KAL1589061.1"/>
    </source>
</evidence>
<dbReference type="CDD" id="cd00067">
    <property type="entry name" value="GAL4"/>
    <property type="match status" value="1"/>
</dbReference>
<evidence type="ECO:0000256" key="1">
    <source>
        <dbReference type="ARBA" id="ARBA00004123"/>
    </source>
</evidence>
<dbReference type="RefSeq" id="XP_069232166.1">
    <property type="nucleotide sequence ID" value="XM_069370498.1"/>
</dbReference>
<dbReference type="GO" id="GO:0006351">
    <property type="term" value="P:DNA-templated transcription"/>
    <property type="evidence" value="ECO:0007669"/>
    <property type="project" value="InterPro"/>
</dbReference>
<dbReference type="GO" id="GO:0000981">
    <property type="term" value="F:DNA-binding transcription factor activity, RNA polymerase II-specific"/>
    <property type="evidence" value="ECO:0007669"/>
    <property type="project" value="InterPro"/>
</dbReference>
<protein>
    <recommendedName>
        <fullName evidence="5">Zn(2)-C6 fungal-type domain-containing protein</fullName>
    </recommendedName>
</protein>
<keyword evidence="3" id="KW-0539">Nucleus</keyword>
<dbReference type="InterPro" id="IPR007219">
    <property type="entry name" value="XnlR_reg_dom"/>
</dbReference>
<name>A0AB34KYR5_9PEZI</name>
<dbReference type="SMART" id="SM00906">
    <property type="entry name" value="Fungal_trans"/>
    <property type="match status" value="1"/>
</dbReference>
<dbReference type="Pfam" id="PF04082">
    <property type="entry name" value="Fungal_trans"/>
    <property type="match status" value="1"/>
</dbReference>
<dbReference type="PROSITE" id="PS00463">
    <property type="entry name" value="ZN2_CY6_FUNGAL_1"/>
    <property type="match status" value="1"/>
</dbReference>
<comment type="subcellular location">
    <subcellularLocation>
        <location evidence="1">Nucleus</location>
    </subcellularLocation>
</comment>
<dbReference type="InterPro" id="IPR001138">
    <property type="entry name" value="Zn2Cys6_DnaBD"/>
</dbReference>
<sequence>MPASESSTHKEGPTKPGAVRQSLSCVSCRRRKVKCDRTKPCSACCARGNPNGCHFVVVDGGDFTFVQQSYEIRELRRENKRLKEQLREEQENNSGHSDDAFEPGVSRISRAEASRKRRLLAGSTTTNIPGPSTTLAEAFRTQFTNLPPAEVAIHGLAQTTGYPFPCLRIGENTTAALTGLLPSRDEVLREFEEFRKIAQSLTVQQTPDTTRKTHAECFLNNVEENATRSPDTLAMTFAVLAFVRNVRTKKGRQPLSREDSQASFMQSECYIAASMQALRNASFLNEPSLTCVRALLVIGLYLTKHARFQDAWSLFGLTVRLAQTIGLHRDPDTLDPPVSCHERAVRRSTWWFTIYSDQYLSTMLCRPICISSIGDCPPEKPSTINTIEVRLSDIVHEFTIVSRRILSSEGSTSPSKLRAFTSELLALWKTMPEALQFDERWLRSEETLPEWPLDTVAAKVFADVQFLIVLLNTQASGTTASRGSVSPTNGTALPNLPSSASTDPHSPIGQDLNRPFAINGSIHVLRAFLYLSHRQSTEVVCHLCDSQALHAATVLLDDAWETGDESNLRLVENVRLVFVEMQLEDGSLRLLPNLAVERISKGLARLANRREERERTNLRNQCQEWIVMR</sequence>
<dbReference type="EMBL" id="JAAQHG020000005">
    <property type="protein sequence ID" value="KAL1589061.1"/>
    <property type="molecule type" value="Genomic_DNA"/>
</dbReference>
<dbReference type="InterPro" id="IPR036864">
    <property type="entry name" value="Zn2-C6_fun-type_DNA-bd_sf"/>
</dbReference>
<dbReference type="Gene3D" id="4.10.240.10">
    <property type="entry name" value="Zn(2)-C6 fungal-type DNA-binding domain"/>
    <property type="match status" value="1"/>
</dbReference>
<proteinExistence type="predicted"/>
<reference evidence="6 7" key="1">
    <citation type="journal article" date="2020" name="Microbiol. Resour. Announc.">
        <title>Draft Genome Sequence of a Cladosporium Species Isolated from the Mesophotic Ascidian Didemnum maculosum.</title>
        <authorList>
            <person name="Gioti A."/>
            <person name="Siaperas R."/>
            <person name="Nikolaivits E."/>
            <person name="Le Goff G."/>
            <person name="Ouazzani J."/>
            <person name="Kotoulas G."/>
            <person name="Topakas E."/>
        </authorList>
    </citation>
    <scope>NUCLEOTIDE SEQUENCE [LARGE SCALE GENOMIC DNA]</scope>
    <source>
        <strain evidence="6 7">TM138-S3</strain>
    </source>
</reference>
<dbReference type="SUPFAM" id="SSF57701">
    <property type="entry name" value="Zn2/Cys6 DNA-binding domain"/>
    <property type="match status" value="1"/>
</dbReference>
<evidence type="ECO:0000256" key="2">
    <source>
        <dbReference type="ARBA" id="ARBA00022723"/>
    </source>
</evidence>
<organism evidence="6 7">
    <name type="scientific">Cladosporium halotolerans</name>
    <dbReference type="NCBI Taxonomy" id="1052096"/>
    <lineage>
        <taxon>Eukaryota</taxon>
        <taxon>Fungi</taxon>
        <taxon>Dikarya</taxon>
        <taxon>Ascomycota</taxon>
        <taxon>Pezizomycotina</taxon>
        <taxon>Dothideomycetes</taxon>
        <taxon>Dothideomycetidae</taxon>
        <taxon>Cladosporiales</taxon>
        <taxon>Cladosporiaceae</taxon>
        <taxon>Cladosporium</taxon>
    </lineage>
</organism>
<dbReference type="GO" id="GO:0003677">
    <property type="term" value="F:DNA binding"/>
    <property type="evidence" value="ECO:0007669"/>
    <property type="project" value="InterPro"/>
</dbReference>
<dbReference type="AlphaFoldDB" id="A0AB34KYR5"/>
<comment type="caution">
    <text evidence="6">The sequence shown here is derived from an EMBL/GenBank/DDBJ whole genome shotgun (WGS) entry which is preliminary data.</text>
</comment>
<evidence type="ECO:0000256" key="3">
    <source>
        <dbReference type="ARBA" id="ARBA00023242"/>
    </source>
</evidence>
<keyword evidence="2" id="KW-0479">Metal-binding</keyword>
<dbReference type="Pfam" id="PF00172">
    <property type="entry name" value="Zn_clus"/>
    <property type="match status" value="1"/>
</dbReference>
<dbReference type="PANTHER" id="PTHR31001:SF81">
    <property type="entry name" value="ZN(II)2CYS6 TRANSCRIPTION FACTOR"/>
    <property type="match status" value="1"/>
</dbReference>
<evidence type="ECO:0000259" key="5">
    <source>
        <dbReference type="PROSITE" id="PS50048"/>
    </source>
</evidence>
<keyword evidence="7" id="KW-1185">Reference proteome</keyword>
<dbReference type="PROSITE" id="PS50048">
    <property type="entry name" value="ZN2_CY6_FUNGAL_2"/>
    <property type="match status" value="1"/>
</dbReference>
<evidence type="ECO:0000256" key="4">
    <source>
        <dbReference type="SAM" id="MobiDB-lite"/>
    </source>
</evidence>
<feature type="region of interest" description="Disordered" evidence="4">
    <location>
        <begin position="478"/>
        <end position="506"/>
    </location>
</feature>
<dbReference type="GO" id="GO:0008270">
    <property type="term" value="F:zinc ion binding"/>
    <property type="evidence" value="ECO:0007669"/>
    <property type="project" value="InterPro"/>
</dbReference>
<dbReference type="GeneID" id="96003336"/>
<dbReference type="GO" id="GO:0005634">
    <property type="term" value="C:nucleus"/>
    <property type="evidence" value="ECO:0007669"/>
    <property type="project" value="UniProtKB-SubCell"/>
</dbReference>
<evidence type="ECO:0000313" key="7">
    <source>
        <dbReference type="Proteomes" id="UP000803884"/>
    </source>
</evidence>
<dbReference type="PANTHER" id="PTHR31001">
    <property type="entry name" value="UNCHARACTERIZED TRANSCRIPTIONAL REGULATORY PROTEIN"/>
    <property type="match status" value="1"/>
</dbReference>
<feature type="domain" description="Zn(2)-C6 fungal-type" evidence="5">
    <location>
        <begin position="24"/>
        <end position="55"/>
    </location>
</feature>
<feature type="region of interest" description="Disordered" evidence="4">
    <location>
        <begin position="85"/>
        <end position="105"/>
    </location>
</feature>
<dbReference type="CDD" id="cd12148">
    <property type="entry name" value="fungal_TF_MHR"/>
    <property type="match status" value="1"/>
</dbReference>